<sequence length="225" mass="24738">MSPLFRMNFCPPPLEKVDNNGKIRSGAAGDVDNVVHPVDNLQMPSFADNADSGHDLPSVDQRQNPSSAQGLSPVDQSHNERSELDSRNVMPSVDQPSVDQRQNPSSAQGLSPVDQSHNERSELDSRNVMPSVDQPSVDQRQNPSSAQGLSPVDQSHNERSELDSRNVMPSVDQVPEEPSQVIDASLLPHRLFATNRYPARGRNKLILKARVSDGYCQSFGWYCGV</sequence>
<keyword evidence="2" id="KW-1185">Reference proteome</keyword>
<feature type="compositionally biased region" description="Basic and acidic residues" evidence="1">
    <location>
        <begin position="155"/>
        <end position="164"/>
    </location>
</feature>
<dbReference type="Proteomes" id="UP000694864">
    <property type="component" value="Chromosome 12"/>
</dbReference>
<feature type="region of interest" description="Disordered" evidence="1">
    <location>
        <begin position="42"/>
        <end position="173"/>
    </location>
</feature>
<feature type="compositionally biased region" description="Polar residues" evidence="1">
    <location>
        <begin position="60"/>
        <end position="76"/>
    </location>
</feature>
<reference evidence="3 4" key="3">
    <citation type="submission" date="2025-05" db="UniProtKB">
        <authorList>
            <consortium name="RefSeq"/>
        </authorList>
    </citation>
    <scope>IDENTIFICATION</scope>
    <source>
        <tissue evidence="3 4">Leaf</tissue>
    </source>
</reference>
<reference evidence="2" key="2">
    <citation type="journal article" date="2014" name="Nat. Commun.">
        <title>The emerging biofuel crop Camelina sativa retains a highly undifferentiated hexaploid genome structure.</title>
        <authorList>
            <person name="Kagale S."/>
            <person name="Koh C."/>
            <person name="Nixon J."/>
            <person name="Bollina V."/>
            <person name="Clarke W.E."/>
            <person name="Tuteja R."/>
            <person name="Spillane C."/>
            <person name="Robinson S.J."/>
            <person name="Links M.G."/>
            <person name="Clarke C."/>
            <person name="Higgins E.E."/>
            <person name="Huebert T."/>
            <person name="Sharpe A.G."/>
            <person name="Parkin I.A."/>
        </authorList>
    </citation>
    <scope>NUCLEOTIDE SEQUENCE [LARGE SCALE GENOMIC DNA]</scope>
    <source>
        <strain evidence="2">r\DH55</strain>
    </source>
</reference>
<gene>
    <name evidence="3 4" type="primary">LOC104731998</name>
</gene>
<proteinExistence type="predicted"/>
<organism evidence="2 3">
    <name type="scientific">Camelina sativa</name>
    <name type="common">False flax</name>
    <name type="synonym">Myagrum sativum</name>
    <dbReference type="NCBI Taxonomy" id="90675"/>
    <lineage>
        <taxon>Eukaryota</taxon>
        <taxon>Viridiplantae</taxon>
        <taxon>Streptophyta</taxon>
        <taxon>Embryophyta</taxon>
        <taxon>Tracheophyta</taxon>
        <taxon>Spermatophyta</taxon>
        <taxon>Magnoliopsida</taxon>
        <taxon>eudicotyledons</taxon>
        <taxon>Gunneridae</taxon>
        <taxon>Pentapetalae</taxon>
        <taxon>rosids</taxon>
        <taxon>malvids</taxon>
        <taxon>Brassicales</taxon>
        <taxon>Brassicaceae</taxon>
        <taxon>Camelineae</taxon>
        <taxon>Camelina</taxon>
    </lineage>
</organism>
<feature type="compositionally biased region" description="Polar residues" evidence="1">
    <location>
        <begin position="133"/>
        <end position="154"/>
    </location>
</feature>
<evidence type="ECO:0000313" key="3">
    <source>
        <dbReference type="RefSeq" id="XP_010449829.1"/>
    </source>
</evidence>
<evidence type="ECO:0000256" key="1">
    <source>
        <dbReference type="SAM" id="MobiDB-lite"/>
    </source>
</evidence>
<feature type="compositionally biased region" description="Basic and acidic residues" evidence="1">
    <location>
        <begin position="77"/>
        <end position="86"/>
    </location>
</feature>
<evidence type="ECO:0000313" key="2">
    <source>
        <dbReference type="Proteomes" id="UP000694864"/>
    </source>
</evidence>
<name>A0ABM0V2I2_CAMSA</name>
<reference evidence="2" key="1">
    <citation type="journal article" date="1997" name="Nucleic Acids Res.">
        <title>tRNAscan-SE: a program for improved detection of transfer RNA genes in genomic sequence.</title>
        <authorList>
            <person name="Lowe T.M."/>
            <person name="Eddy S.R."/>
        </authorList>
    </citation>
    <scope>NUCLEOTIDE SEQUENCE [LARGE SCALE GENOMIC DNA]</scope>
    <source>
        <strain evidence="2">r\DH55</strain>
    </source>
</reference>
<dbReference type="RefSeq" id="XP_010449829.1">
    <property type="nucleotide sequence ID" value="XM_010451527.2"/>
</dbReference>
<feature type="compositionally biased region" description="Polar residues" evidence="1">
    <location>
        <begin position="94"/>
        <end position="115"/>
    </location>
</feature>
<dbReference type="GeneID" id="104731998"/>
<feature type="compositionally biased region" description="Basic and acidic residues" evidence="1">
    <location>
        <begin position="116"/>
        <end position="125"/>
    </location>
</feature>
<dbReference type="RefSeq" id="XP_010449830.1">
    <property type="nucleotide sequence ID" value="XM_010451528.2"/>
</dbReference>
<accession>A0ABM0V2I2</accession>
<protein>
    <submittedName>
        <fullName evidence="3 4">Uncharacterized protein LOC104731998 isoform X1</fullName>
    </submittedName>
</protein>
<evidence type="ECO:0000313" key="4">
    <source>
        <dbReference type="RefSeq" id="XP_010449830.1"/>
    </source>
</evidence>